<keyword evidence="3" id="KW-0326">Glycosidase</keyword>
<evidence type="ECO:0000313" key="8">
    <source>
        <dbReference type="Proteomes" id="UP000823913"/>
    </source>
</evidence>
<feature type="domain" description="Glycoside hydrolase family 2 immunoglobulin-like beta-sandwich" evidence="4">
    <location>
        <begin position="178"/>
        <end position="251"/>
    </location>
</feature>
<dbReference type="InterPro" id="IPR051913">
    <property type="entry name" value="GH2_Domain-Containing"/>
</dbReference>
<evidence type="ECO:0000259" key="6">
    <source>
        <dbReference type="Pfam" id="PF22666"/>
    </source>
</evidence>
<dbReference type="Gene3D" id="3.20.20.80">
    <property type="entry name" value="Glycosidases"/>
    <property type="match status" value="1"/>
</dbReference>
<dbReference type="PRINTS" id="PR00132">
    <property type="entry name" value="GLHYDRLASE2"/>
</dbReference>
<evidence type="ECO:0000256" key="3">
    <source>
        <dbReference type="ARBA" id="ARBA00023295"/>
    </source>
</evidence>
<evidence type="ECO:0000313" key="7">
    <source>
        <dbReference type="EMBL" id="HIR67639.1"/>
    </source>
</evidence>
<dbReference type="Pfam" id="PF00703">
    <property type="entry name" value="Glyco_hydro_2"/>
    <property type="match status" value="1"/>
</dbReference>
<dbReference type="InterPro" id="IPR006102">
    <property type="entry name" value="Ig-like_GH2"/>
</dbReference>
<dbReference type="SUPFAM" id="SSF49303">
    <property type="entry name" value="beta-Galactosidase/glucuronidase domain"/>
    <property type="match status" value="1"/>
</dbReference>
<protein>
    <submittedName>
        <fullName evidence="7">Glycoside hydrolase family 2 protein</fullName>
    </submittedName>
</protein>
<dbReference type="Gene3D" id="2.60.120.260">
    <property type="entry name" value="Galactose-binding domain-like"/>
    <property type="match status" value="1"/>
</dbReference>
<name>A0A9D1J9E9_9FIRM</name>
<feature type="domain" description="Beta-mannosidase-like galactose-binding" evidence="6">
    <location>
        <begin position="55"/>
        <end position="123"/>
    </location>
</feature>
<dbReference type="InterPro" id="IPR054593">
    <property type="entry name" value="Beta-mannosidase-like_N2"/>
</dbReference>
<dbReference type="Gene3D" id="2.60.40.10">
    <property type="entry name" value="Immunoglobulins"/>
    <property type="match status" value="2"/>
</dbReference>
<dbReference type="InterPro" id="IPR008979">
    <property type="entry name" value="Galactose-bd-like_sf"/>
</dbReference>
<accession>A0A9D1J9E9</accession>
<dbReference type="InterPro" id="IPR017853">
    <property type="entry name" value="GH"/>
</dbReference>
<dbReference type="GO" id="GO:0005975">
    <property type="term" value="P:carbohydrate metabolic process"/>
    <property type="evidence" value="ECO:0007669"/>
    <property type="project" value="InterPro"/>
</dbReference>
<gene>
    <name evidence="7" type="ORF">IAB94_06310</name>
</gene>
<dbReference type="Pfam" id="PF22666">
    <property type="entry name" value="Glyco_hydro_2_N2"/>
    <property type="match status" value="1"/>
</dbReference>
<dbReference type="Proteomes" id="UP000823913">
    <property type="component" value="Unassembled WGS sequence"/>
</dbReference>
<dbReference type="InterPro" id="IPR013783">
    <property type="entry name" value="Ig-like_fold"/>
</dbReference>
<dbReference type="InterPro" id="IPR006103">
    <property type="entry name" value="Glyco_hydro_2_cat"/>
</dbReference>
<dbReference type="PANTHER" id="PTHR42732:SF1">
    <property type="entry name" value="BETA-MANNOSIDASE"/>
    <property type="match status" value="1"/>
</dbReference>
<organism evidence="7 8">
    <name type="scientific">Candidatus Coproplasma avicola</name>
    <dbReference type="NCBI Taxonomy" id="2840744"/>
    <lineage>
        <taxon>Bacteria</taxon>
        <taxon>Bacillati</taxon>
        <taxon>Bacillota</taxon>
        <taxon>Clostridia</taxon>
        <taxon>Eubacteriales</taxon>
        <taxon>Candidatus Coproplasma</taxon>
    </lineage>
</organism>
<dbReference type="AlphaFoldDB" id="A0A9D1J9E9"/>
<dbReference type="InterPro" id="IPR036156">
    <property type="entry name" value="Beta-gal/glucu_dom_sf"/>
</dbReference>
<sequence length="647" mass="73505">MRKIFNINADWKFIKRDVSPEDAAAAEGAALDLPYTWNGKDGQDGGGDYYRGRCTFVKTFPRPDCGKDDRVYLEFKGVNSSCDVYVNGSHAVSHDGGYSTFRRDVTDLIKEQNTLVVYADNSKTEKVYPQTADFTFYGGIYRDVNIIIVNKNHFDLDFFGAPGIAVTPRVRGGKCTVKTQAYVSGEGRVEITIKDGEGKAVARGENGADIEIVGARLWDGVKDPYLYSSEARLFDGDGNEVDRIEKNFGFRSFSIDPEKGFILNGRQYPLRGVCRHQDRPGVGNALTRAMHEEDIALIKEIGANTLRLAHYQHDDYFYDLCDKAGLVVWAEIPYISRHMPEANDNAVSQMKELIYQQYNHACIVMWGISNEITMYRKHKKDMLAQHVMMNELVHKIDPTRLTTLACFAMCGFGNKSAHITDVVAWNLYLGWYVPGFFLNDLWISAFHALYPKRCLGYSEYGAECMPALHSAHPRRGDNSEEYQARYHEYMLRCFSRHPYLWGTYVWNMFDFAADARNQGGEPGMNHKGLVTFDRKTKKDSFYAYKAYWSDEKFVHIAGKRFENRTGSKTTVKVYTNCGGVQLYCNGKKVDGKTKDGRVFAFTIKLSETVNLRAVSGDCTDECTLHKVAAPDQSYRLHVHSETQSWQK</sequence>
<dbReference type="SUPFAM" id="SSF49785">
    <property type="entry name" value="Galactose-binding domain-like"/>
    <property type="match status" value="1"/>
</dbReference>
<dbReference type="GO" id="GO:0004553">
    <property type="term" value="F:hydrolase activity, hydrolyzing O-glycosyl compounds"/>
    <property type="evidence" value="ECO:0007669"/>
    <property type="project" value="InterPro"/>
</dbReference>
<evidence type="ECO:0000256" key="2">
    <source>
        <dbReference type="ARBA" id="ARBA00022801"/>
    </source>
</evidence>
<comment type="caution">
    <text evidence="7">The sequence shown here is derived from an EMBL/GenBank/DDBJ whole genome shotgun (WGS) entry which is preliminary data.</text>
</comment>
<dbReference type="SUPFAM" id="SSF51445">
    <property type="entry name" value="(Trans)glycosidases"/>
    <property type="match status" value="1"/>
</dbReference>
<dbReference type="Pfam" id="PF02836">
    <property type="entry name" value="Glyco_hydro_2_C"/>
    <property type="match status" value="1"/>
</dbReference>
<evidence type="ECO:0000256" key="1">
    <source>
        <dbReference type="ARBA" id="ARBA00007401"/>
    </source>
</evidence>
<dbReference type="InterPro" id="IPR006101">
    <property type="entry name" value="Glyco_hydro_2"/>
</dbReference>
<dbReference type="PANTHER" id="PTHR42732">
    <property type="entry name" value="BETA-GALACTOSIDASE"/>
    <property type="match status" value="1"/>
</dbReference>
<evidence type="ECO:0000259" key="4">
    <source>
        <dbReference type="Pfam" id="PF00703"/>
    </source>
</evidence>
<proteinExistence type="inferred from homology"/>
<reference evidence="7" key="1">
    <citation type="submission" date="2020-10" db="EMBL/GenBank/DDBJ databases">
        <authorList>
            <person name="Gilroy R."/>
        </authorList>
    </citation>
    <scope>NUCLEOTIDE SEQUENCE</scope>
    <source>
        <strain evidence="7">ChiW16-3235</strain>
    </source>
</reference>
<feature type="domain" description="Glycoside hydrolase family 2 catalytic" evidence="5">
    <location>
        <begin position="259"/>
        <end position="548"/>
    </location>
</feature>
<keyword evidence="2 7" id="KW-0378">Hydrolase</keyword>
<evidence type="ECO:0000259" key="5">
    <source>
        <dbReference type="Pfam" id="PF02836"/>
    </source>
</evidence>
<dbReference type="EMBL" id="DVHK01000128">
    <property type="protein sequence ID" value="HIR67639.1"/>
    <property type="molecule type" value="Genomic_DNA"/>
</dbReference>
<comment type="similarity">
    <text evidence="1">Belongs to the glycosyl hydrolase 2 family.</text>
</comment>
<reference evidence="7" key="2">
    <citation type="journal article" date="2021" name="PeerJ">
        <title>Extensive microbial diversity within the chicken gut microbiome revealed by metagenomics and culture.</title>
        <authorList>
            <person name="Gilroy R."/>
            <person name="Ravi A."/>
            <person name="Getino M."/>
            <person name="Pursley I."/>
            <person name="Horton D.L."/>
            <person name="Alikhan N.F."/>
            <person name="Baker D."/>
            <person name="Gharbi K."/>
            <person name="Hall N."/>
            <person name="Watson M."/>
            <person name="Adriaenssens E.M."/>
            <person name="Foster-Nyarko E."/>
            <person name="Jarju S."/>
            <person name="Secka A."/>
            <person name="Antonio M."/>
            <person name="Oren A."/>
            <person name="Chaudhuri R.R."/>
            <person name="La Ragione R."/>
            <person name="Hildebrand F."/>
            <person name="Pallen M.J."/>
        </authorList>
    </citation>
    <scope>NUCLEOTIDE SEQUENCE</scope>
    <source>
        <strain evidence="7">ChiW16-3235</strain>
    </source>
</reference>